<accession>A0ACB9EWV6</accession>
<evidence type="ECO:0000313" key="1">
    <source>
        <dbReference type="EMBL" id="KAI3762912.1"/>
    </source>
</evidence>
<evidence type="ECO:0000313" key="2">
    <source>
        <dbReference type="Proteomes" id="UP001056120"/>
    </source>
</evidence>
<comment type="caution">
    <text evidence="1">The sequence shown here is derived from an EMBL/GenBank/DDBJ whole genome shotgun (WGS) entry which is preliminary data.</text>
</comment>
<organism evidence="1 2">
    <name type="scientific">Smallanthus sonchifolius</name>
    <dbReference type="NCBI Taxonomy" id="185202"/>
    <lineage>
        <taxon>Eukaryota</taxon>
        <taxon>Viridiplantae</taxon>
        <taxon>Streptophyta</taxon>
        <taxon>Embryophyta</taxon>
        <taxon>Tracheophyta</taxon>
        <taxon>Spermatophyta</taxon>
        <taxon>Magnoliopsida</taxon>
        <taxon>eudicotyledons</taxon>
        <taxon>Gunneridae</taxon>
        <taxon>Pentapetalae</taxon>
        <taxon>asterids</taxon>
        <taxon>campanulids</taxon>
        <taxon>Asterales</taxon>
        <taxon>Asteraceae</taxon>
        <taxon>Asteroideae</taxon>
        <taxon>Heliantheae alliance</taxon>
        <taxon>Millerieae</taxon>
        <taxon>Smallanthus</taxon>
    </lineage>
</organism>
<keyword evidence="2" id="KW-1185">Reference proteome</keyword>
<protein>
    <submittedName>
        <fullName evidence="1">Uncharacterized protein</fullName>
    </submittedName>
</protein>
<proteinExistence type="predicted"/>
<name>A0ACB9EWV6_9ASTR</name>
<reference evidence="1 2" key="2">
    <citation type="journal article" date="2022" name="Mol. Ecol. Resour.">
        <title>The genomes of chicory, endive, great burdock and yacon provide insights into Asteraceae paleo-polyploidization history and plant inulin production.</title>
        <authorList>
            <person name="Fan W."/>
            <person name="Wang S."/>
            <person name="Wang H."/>
            <person name="Wang A."/>
            <person name="Jiang F."/>
            <person name="Liu H."/>
            <person name="Zhao H."/>
            <person name="Xu D."/>
            <person name="Zhang Y."/>
        </authorList>
    </citation>
    <scope>NUCLEOTIDE SEQUENCE [LARGE SCALE GENOMIC DNA]</scope>
    <source>
        <strain evidence="2">cv. Yunnan</strain>
        <tissue evidence="1">Leaves</tissue>
    </source>
</reference>
<dbReference type="Proteomes" id="UP001056120">
    <property type="component" value="Linkage Group LG17"/>
</dbReference>
<sequence>MLTAIYLLPPSHLPGRRNRAESHVQERKMEGERRRDIRFSTSSRSRRTISLSPLGTSDQRRQQVVLSSLTPSSENGSRRWSFLDLFLFRNDSDGRAMDRDPLKKYFADFQKYDQDIMNSGSVSKRRGEYQLMSSITM</sequence>
<gene>
    <name evidence="1" type="ORF">L1987_53354</name>
</gene>
<reference evidence="2" key="1">
    <citation type="journal article" date="2022" name="Mol. Ecol. Resour.">
        <title>The genomes of chicory, endive, great burdock and yacon provide insights into Asteraceae palaeo-polyploidization history and plant inulin production.</title>
        <authorList>
            <person name="Fan W."/>
            <person name="Wang S."/>
            <person name="Wang H."/>
            <person name="Wang A."/>
            <person name="Jiang F."/>
            <person name="Liu H."/>
            <person name="Zhao H."/>
            <person name="Xu D."/>
            <person name="Zhang Y."/>
        </authorList>
    </citation>
    <scope>NUCLEOTIDE SEQUENCE [LARGE SCALE GENOMIC DNA]</scope>
    <source>
        <strain evidence="2">cv. Yunnan</strain>
    </source>
</reference>
<dbReference type="EMBL" id="CM042034">
    <property type="protein sequence ID" value="KAI3762912.1"/>
    <property type="molecule type" value="Genomic_DNA"/>
</dbReference>